<dbReference type="Gene3D" id="2.60.120.260">
    <property type="entry name" value="Galactose-binding domain-like"/>
    <property type="match status" value="1"/>
</dbReference>
<evidence type="ECO:0000313" key="4">
    <source>
        <dbReference type="Proteomes" id="UP001064390"/>
    </source>
</evidence>
<dbReference type="Proteomes" id="UP001064390">
    <property type="component" value="Chromosome"/>
</dbReference>
<gene>
    <name evidence="3" type="ORF">N6Q81_22435</name>
</gene>
<dbReference type="RefSeq" id="WP_261699564.1">
    <property type="nucleotide sequence ID" value="NZ_CP104697.1"/>
</dbReference>
<dbReference type="CDD" id="cd04082">
    <property type="entry name" value="CBM35_pectate_lyase-like"/>
    <property type="match status" value="1"/>
</dbReference>
<dbReference type="Pfam" id="PF03422">
    <property type="entry name" value="CBM_6"/>
    <property type="match status" value="1"/>
</dbReference>
<dbReference type="SUPFAM" id="SSF49785">
    <property type="entry name" value="Galactose-binding domain-like"/>
    <property type="match status" value="1"/>
</dbReference>
<accession>A0ABY6BXV7</accession>
<name>A0ABY6BXV7_9ACTN</name>
<feature type="signal peptide" evidence="1">
    <location>
        <begin position="1"/>
        <end position="27"/>
    </location>
</feature>
<evidence type="ECO:0000259" key="2">
    <source>
        <dbReference type="PROSITE" id="PS51175"/>
    </source>
</evidence>
<organism evidence="3 4">
    <name type="scientific">Streptomyces vinaceusdrappus</name>
    <dbReference type="NCBI Taxonomy" id="67376"/>
    <lineage>
        <taxon>Bacteria</taxon>
        <taxon>Bacillati</taxon>
        <taxon>Actinomycetota</taxon>
        <taxon>Actinomycetes</taxon>
        <taxon>Kitasatosporales</taxon>
        <taxon>Streptomycetaceae</taxon>
        <taxon>Streptomyces</taxon>
        <taxon>Streptomyces rochei group</taxon>
    </lineage>
</organism>
<reference evidence="3" key="1">
    <citation type="submission" date="2022-09" db="EMBL/GenBank/DDBJ databases">
        <title>Streptomyces vinaceusdrappus strain AC-40.</title>
        <authorList>
            <person name="Sedeek A.M."/>
            <person name="Salah I."/>
            <person name="Kamel H.L."/>
            <person name="Soltan M.A."/>
            <person name="Elsayed T.R."/>
        </authorList>
    </citation>
    <scope>NUCLEOTIDE SEQUENCE</scope>
    <source>
        <strain evidence="3">AC-40</strain>
    </source>
</reference>
<sequence length="142" mass="14383">MRRRPLIAGVGLLAGTLVTLSGNPAQAATERYEAESAPASCTGTIDSDWSGYSGSGFCNGTNATGAHAQFTVNAPAAGTATLRIRYANGTGTARPANILVNGTTATTATFDGTGAWSTWATRTLTVTLRAGGNTVRLTPTTS</sequence>
<feature type="non-terminal residue" evidence="3">
    <location>
        <position position="142"/>
    </location>
</feature>
<dbReference type="InterPro" id="IPR005084">
    <property type="entry name" value="CBM6"/>
</dbReference>
<dbReference type="PROSITE" id="PS51175">
    <property type="entry name" value="CBM6"/>
    <property type="match status" value="1"/>
</dbReference>
<proteinExistence type="predicted"/>
<dbReference type="EMBL" id="CP104697">
    <property type="protein sequence ID" value="UXI80582.1"/>
    <property type="molecule type" value="Genomic_DNA"/>
</dbReference>
<dbReference type="InterPro" id="IPR008979">
    <property type="entry name" value="Galactose-bd-like_sf"/>
</dbReference>
<keyword evidence="4" id="KW-1185">Reference proteome</keyword>
<protein>
    <submittedName>
        <fullName evidence="3">Carbohydrate-binding protein</fullName>
    </submittedName>
</protein>
<feature type="domain" description="CBM6" evidence="2">
    <location>
        <begin position="30"/>
        <end position="142"/>
    </location>
</feature>
<keyword evidence="1" id="KW-0732">Signal</keyword>
<feature type="chain" id="PRO_5047037110" evidence="1">
    <location>
        <begin position="28"/>
        <end position="142"/>
    </location>
</feature>
<evidence type="ECO:0000313" key="3">
    <source>
        <dbReference type="EMBL" id="UXI80582.1"/>
    </source>
</evidence>
<evidence type="ECO:0000256" key="1">
    <source>
        <dbReference type="SAM" id="SignalP"/>
    </source>
</evidence>